<proteinExistence type="predicted"/>
<name>A0A368YS89_9HYPH</name>
<keyword evidence="4" id="KW-1185">Reference proteome</keyword>
<dbReference type="InterPro" id="IPR014299">
    <property type="entry name" value="Penta_MxKDx"/>
</dbReference>
<feature type="compositionally biased region" description="Basic and acidic residues" evidence="1">
    <location>
        <begin position="66"/>
        <end position="81"/>
    </location>
</feature>
<feature type="region of interest" description="Disordered" evidence="1">
    <location>
        <begin position="66"/>
        <end position="96"/>
    </location>
</feature>
<reference evidence="3 4" key="1">
    <citation type="submission" date="2018-07" db="EMBL/GenBank/DDBJ databases">
        <title>Genomic Encyclopedia of Type Strains, Phase III (KMG-III): the genomes of soil and plant-associated and newly described type strains.</title>
        <authorList>
            <person name="Whitman W."/>
        </authorList>
    </citation>
    <scope>NUCLEOTIDE SEQUENCE [LARGE SCALE GENOMIC DNA]</scope>
    <source>
        <strain evidence="3 4">31-25a</strain>
    </source>
</reference>
<comment type="caution">
    <text evidence="3">The sequence shown here is derived from an EMBL/GenBank/DDBJ whole genome shotgun (WGS) entry which is preliminary data.</text>
</comment>
<dbReference type="RefSeq" id="WP_114430306.1">
    <property type="nucleotide sequence ID" value="NZ_QPJM01000006.1"/>
</dbReference>
<dbReference type="AlphaFoldDB" id="A0A368YS89"/>
<dbReference type="OrthoDB" id="8117257at2"/>
<gene>
    <name evidence="3" type="ORF">C7476_106124</name>
</gene>
<organism evidence="3 4">
    <name type="scientific">Phyllobacterium bourgognense</name>
    <dbReference type="NCBI Taxonomy" id="314236"/>
    <lineage>
        <taxon>Bacteria</taxon>
        <taxon>Pseudomonadati</taxon>
        <taxon>Pseudomonadota</taxon>
        <taxon>Alphaproteobacteria</taxon>
        <taxon>Hyphomicrobiales</taxon>
        <taxon>Phyllobacteriaceae</taxon>
        <taxon>Phyllobacterium</taxon>
    </lineage>
</organism>
<sequence length="96" mass="10450">MNILTRSIALSAFILATGFAGANMASAMDANKPMTKADCMKHAGMEKDAMKKDSMMKECDTMAMKKDTMKKDSMTKKDAMKPDAMGTMAPKKKTTN</sequence>
<accession>A0A368YS89</accession>
<keyword evidence="2" id="KW-0732">Signal</keyword>
<evidence type="ECO:0000313" key="4">
    <source>
        <dbReference type="Proteomes" id="UP000253324"/>
    </source>
</evidence>
<evidence type="ECO:0000256" key="1">
    <source>
        <dbReference type="SAM" id="MobiDB-lite"/>
    </source>
</evidence>
<evidence type="ECO:0000313" key="3">
    <source>
        <dbReference type="EMBL" id="RCW83091.1"/>
    </source>
</evidence>
<feature type="signal peptide" evidence="2">
    <location>
        <begin position="1"/>
        <end position="22"/>
    </location>
</feature>
<evidence type="ECO:0000256" key="2">
    <source>
        <dbReference type="SAM" id="SignalP"/>
    </source>
</evidence>
<dbReference type="NCBIfam" id="TIGR02953">
    <property type="entry name" value="penta_MxKDx"/>
    <property type="match status" value="1"/>
</dbReference>
<dbReference type="EMBL" id="QPJM01000006">
    <property type="protein sequence ID" value="RCW83091.1"/>
    <property type="molecule type" value="Genomic_DNA"/>
</dbReference>
<protein>
    <submittedName>
        <fullName evidence="3">Pentapeptide MXKDX repeat protein</fullName>
    </submittedName>
</protein>
<dbReference type="Proteomes" id="UP000253324">
    <property type="component" value="Unassembled WGS sequence"/>
</dbReference>
<feature type="chain" id="PRO_5016605074" evidence="2">
    <location>
        <begin position="23"/>
        <end position="96"/>
    </location>
</feature>